<keyword evidence="1" id="KW-0812">Transmembrane</keyword>
<dbReference type="PANTHER" id="PTHR34219">
    <property type="entry name" value="IRON-REGULATED INNER MEMBRANE PROTEIN-RELATED"/>
    <property type="match status" value="1"/>
</dbReference>
<dbReference type="PANTHER" id="PTHR34219:SF4">
    <property type="entry name" value="PEPSY DOMAIN-CONTAINING PROTEIN"/>
    <property type="match status" value="1"/>
</dbReference>
<name>A0ABT1F6N0_9PROT</name>
<evidence type="ECO:0000313" key="2">
    <source>
        <dbReference type="EMBL" id="MCP1259753.1"/>
    </source>
</evidence>
<dbReference type="RefSeq" id="WP_165992973.1">
    <property type="nucleotide sequence ID" value="NZ_JAMYZY010000050.1"/>
</dbReference>
<organism evidence="2 3">
    <name type="scientific">Acetobacter lambici</name>
    <dbReference type="NCBI Taxonomy" id="1332824"/>
    <lineage>
        <taxon>Bacteria</taxon>
        <taxon>Pseudomonadati</taxon>
        <taxon>Pseudomonadota</taxon>
        <taxon>Alphaproteobacteria</taxon>
        <taxon>Acetobacterales</taxon>
        <taxon>Acetobacteraceae</taxon>
        <taxon>Acetobacter</taxon>
    </lineage>
</organism>
<gene>
    <name evidence="2" type="ORF">NKW50_14265</name>
</gene>
<feature type="transmembrane region" description="Helical" evidence="1">
    <location>
        <begin position="429"/>
        <end position="448"/>
    </location>
</feature>
<accession>A0ABT1F6N0</accession>
<keyword evidence="1" id="KW-0472">Membrane</keyword>
<evidence type="ECO:0000313" key="3">
    <source>
        <dbReference type="Proteomes" id="UP001523528"/>
    </source>
</evidence>
<sequence length="481" mass="52835">MTPARRARLAWLHRWAGLVTGWAAFAIFFTGTLALFDTELTRWMQPETALIPQDSQLTSYAMDRAQQILLENDHAGAPPSFLLLPEPRDPTLRVLHYDGHSFVGPTLDPQTGQTIPVRQTEGGNFFFHFHYTLRIPSPWGERLVACIAFAFAAIVFSGVLLHLKRLMPDYFTLRLKASMARSLLDIHVLTGSTMLPFHIMITWTGLILTAENALPVIQLDQPSLAQADIAPQGTPHWAPQASLNLMLQQTRTRLGIAPSYVLFDDGKTTLSAIRQNSLNSNDLSATFDSQSGEFLSKTKDASQIEDAFYILNGLHLARSMGPLLRWLWFGGGLASTIMVGSGLIYYTARQKKQPAYTFHLAQRLNIALIGGLVTACLSIFVFNRLIPAFWAARSTLEVTGFFGIWAVCLLLAMTLPVNRSWRIIAGTTGMLGLAIPAIDGCTAPLAAWGTPLHLSVNSLCALTGLTAIGSLRILSGQARHD</sequence>
<protein>
    <submittedName>
        <fullName evidence="2">PepSY domain-containing protein</fullName>
    </submittedName>
</protein>
<proteinExistence type="predicted"/>
<feature type="transmembrane region" description="Helical" evidence="1">
    <location>
        <begin position="326"/>
        <end position="346"/>
    </location>
</feature>
<feature type="transmembrane region" description="Helical" evidence="1">
    <location>
        <begin position="184"/>
        <end position="206"/>
    </location>
</feature>
<reference evidence="2 3" key="1">
    <citation type="submission" date="2022-06" db="EMBL/GenBank/DDBJ databases">
        <title>Acetobacer genomes from food samples.</title>
        <authorList>
            <person name="Sombolestani A."/>
        </authorList>
    </citation>
    <scope>NUCLEOTIDE SEQUENCE [LARGE SCALE GENOMIC DNA]</scope>
    <source>
        <strain evidence="2 3">R-83285</strain>
    </source>
</reference>
<feature type="transmembrane region" description="Helical" evidence="1">
    <location>
        <begin position="454"/>
        <end position="474"/>
    </location>
</feature>
<feature type="transmembrane region" description="Helical" evidence="1">
    <location>
        <begin position="398"/>
        <end position="417"/>
    </location>
</feature>
<evidence type="ECO:0000256" key="1">
    <source>
        <dbReference type="SAM" id="Phobius"/>
    </source>
</evidence>
<feature type="transmembrane region" description="Helical" evidence="1">
    <location>
        <begin position="366"/>
        <end position="386"/>
    </location>
</feature>
<keyword evidence="3" id="KW-1185">Reference proteome</keyword>
<dbReference type="Proteomes" id="UP001523528">
    <property type="component" value="Unassembled WGS sequence"/>
</dbReference>
<dbReference type="InterPro" id="IPR005625">
    <property type="entry name" value="PepSY-ass_TM"/>
</dbReference>
<dbReference type="EMBL" id="JAMYZZ010000049">
    <property type="protein sequence ID" value="MCP1259753.1"/>
    <property type="molecule type" value="Genomic_DNA"/>
</dbReference>
<feature type="transmembrane region" description="Helical" evidence="1">
    <location>
        <begin position="142"/>
        <end position="163"/>
    </location>
</feature>
<keyword evidence="1" id="KW-1133">Transmembrane helix</keyword>
<feature type="transmembrane region" description="Helical" evidence="1">
    <location>
        <begin position="12"/>
        <end position="36"/>
    </location>
</feature>
<dbReference type="Pfam" id="PF03929">
    <property type="entry name" value="PepSY_TM"/>
    <property type="match status" value="1"/>
</dbReference>
<comment type="caution">
    <text evidence="2">The sequence shown here is derived from an EMBL/GenBank/DDBJ whole genome shotgun (WGS) entry which is preliminary data.</text>
</comment>